<dbReference type="OMA" id="QNMSGDP"/>
<dbReference type="Pfam" id="PF17681">
    <property type="entry name" value="GCP_N_terminal"/>
    <property type="match status" value="1"/>
</dbReference>
<comment type="caution">
    <text evidence="9">The sequence shown here is derived from an EMBL/GenBank/DDBJ whole genome shotgun (WGS) entry which is preliminary data.</text>
</comment>
<comment type="similarity">
    <text evidence="1 5">Belongs to the TUBGCP family.</text>
</comment>
<keyword evidence="4 5" id="KW-0206">Cytoskeleton</keyword>
<dbReference type="OrthoDB" id="2192946at2759"/>
<dbReference type="GO" id="GO:0051011">
    <property type="term" value="F:microtubule minus-end binding"/>
    <property type="evidence" value="ECO:0007669"/>
    <property type="project" value="TreeGrafter"/>
</dbReference>
<accession>G7E3T4</accession>
<evidence type="ECO:0000259" key="7">
    <source>
        <dbReference type="Pfam" id="PF04130"/>
    </source>
</evidence>
<evidence type="ECO:0000256" key="2">
    <source>
        <dbReference type="ARBA" id="ARBA00022490"/>
    </source>
</evidence>
<reference evidence="9 10" key="1">
    <citation type="journal article" date="2011" name="J. Gen. Appl. Microbiol.">
        <title>Draft genome sequencing of the enigmatic basidiomycete Mixia osmundae.</title>
        <authorList>
            <person name="Nishida H."/>
            <person name="Nagatsuka Y."/>
            <person name="Sugiyama J."/>
        </authorList>
    </citation>
    <scope>NUCLEOTIDE SEQUENCE [LARGE SCALE GENOMIC DNA]</scope>
    <source>
        <strain evidence="10">CBS 9802 / IAM 14324 / JCM 22182 / KY 12970</strain>
    </source>
</reference>
<dbReference type="Gene3D" id="1.20.120.1900">
    <property type="entry name" value="Gamma-tubulin complex, C-terminal domain"/>
    <property type="match status" value="1"/>
</dbReference>
<dbReference type="GO" id="GO:0031122">
    <property type="term" value="P:cytoplasmic microtubule organization"/>
    <property type="evidence" value="ECO:0007669"/>
    <property type="project" value="TreeGrafter"/>
</dbReference>
<dbReference type="InterPro" id="IPR007259">
    <property type="entry name" value="GCP"/>
</dbReference>
<dbReference type="AlphaFoldDB" id="G7E3T4"/>
<dbReference type="GO" id="GO:0005874">
    <property type="term" value="C:microtubule"/>
    <property type="evidence" value="ECO:0007669"/>
    <property type="project" value="UniProtKB-KW"/>
</dbReference>
<dbReference type="PANTHER" id="PTHR19302">
    <property type="entry name" value="GAMMA TUBULIN COMPLEX PROTEIN"/>
    <property type="match status" value="1"/>
</dbReference>
<dbReference type="GO" id="GO:0044732">
    <property type="term" value="C:mitotic spindle pole body"/>
    <property type="evidence" value="ECO:0007669"/>
    <property type="project" value="TreeGrafter"/>
</dbReference>
<feature type="compositionally biased region" description="Low complexity" evidence="6">
    <location>
        <begin position="1"/>
        <end position="18"/>
    </location>
</feature>
<keyword evidence="2 5" id="KW-0963">Cytoplasm</keyword>
<dbReference type="GO" id="GO:0000278">
    <property type="term" value="P:mitotic cell cycle"/>
    <property type="evidence" value="ECO:0007669"/>
    <property type="project" value="TreeGrafter"/>
</dbReference>
<evidence type="ECO:0000259" key="8">
    <source>
        <dbReference type="Pfam" id="PF17681"/>
    </source>
</evidence>
<proteinExistence type="inferred from homology"/>
<dbReference type="STRING" id="764103.G7E3T4"/>
<evidence type="ECO:0000256" key="6">
    <source>
        <dbReference type="SAM" id="MobiDB-lite"/>
    </source>
</evidence>
<dbReference type="GO" id="GO:0043015">
    <property type="term" value="F:gamma-tubulin binding"/>
    <property type="evidence" value="ECO:0007669"/>
    <property type="project" value="InterPro"/>
</dbReference>
<dbReference type="GO" id="GO:0051225">
    <property type="term" value="P:spindle assembly"/>
    <property type="evidence" value="ECO:0007669"/>
    <property type="project" value="TreeGrafter"/>
</dbReference>
<feature type="region of interest" description="Disordered" evidence="6">
    <location>
        <begin position="1"/>
        <end position="51"/>
    </location>
</feature>
<dbReference type="InterPro" id="IPR041470">
    <property type="entry name" value="GCP_N"/>
</dbReference>
<protein>
    <recommendedName>
        <fullName evidence="5">Spindle pole body component</fullName>
    </recommendedName>
</protein>
<dbReference type="PANTHER" id="PTHR19302:SF13">
    <property type="entry name" value="GAMMA-TUBULIN COMPLEX COMPONENT 2"/>
    <property type="match status" value="1"/>
</dbReference>
<dbReference type="Pfam" id="PF04130">
    <property type="entry name" value="GCP_C_terminal"/>
    <property type="match status" value="1"/>
</dbReference>
<dbReference type="InterPro" id="IPR042241">
    <property type="entry name" value="GCP_C_sf"/>
</dbReference>
<feature type="domain" description="Gamma tubulin complex component C-terminal" evidence="7">
    <location>
        <begin position="522"/>
        <end position="851"/>
    </location>
</feature>
<dbReference type="GO" id="GO:0000922">
    <property type="term" value="C:spindle pole"/>
    <property type="evidence" value="ECO:0007669"/>
    <property type="project" value="InterPro"/>
</dbReference>
<sequence>MSRPSSRGSSVRPKSSASNGATAPIPFTPRHKSRHASSDTQAAREQLEIKQALASARKYTRSAEAEDDDDEDFYDDQLKPVRLVPFGTYLANSRALVEAPLNTRVPQAVPRCLRPKQHALSNGDARHGLAPPAVISATAAIATPAVDLTRVDVKTQEALLVEDLLFILVGIEGEIITYSKEYASDEGYDPERETIALHETLNHSLAMLVRRVLPLAGYYTAIEAFVQSFSRAEHGAVSHALCAGIRDVLQDYTSVISALEDRYQHDPNFTLQRLLFYVRPMQHKLGLIQFLIDELRTEPQNTDDDVIDEDDLTVLTPRLKWQSAGPVRGGEVIAVIEEFIARYSGDPEAQDLYTSLLRKSSRPYAALLLAWITSGELLDAYDEFMIRDNKLIDVSAFDTELSHDAWTLKYTLKDTSLIAAPTSEAMTGVPASRRNIRCAGRGGGGIIPACLQSRKDKILQTGKYINVLRRCGKAASVGPLQAVQDGTNLLITDRGYLAMIDAACLRANEELLRVLMTDYDLPLHLRVLKQNFLIDRGDAFTHFLDIAQTELDKRATRVDLPRLQSLYEIAIRTSLYVVANEQHKDEVLLQLESETMIERQCRVLDTSEPAPDLNAESSAARPKTYKGFEVLSMNYKVAFPLSIVLSRSSLLKYQLIFRHLLSLKHMERSLNDLWTRHSKSKVWQVRSKHLALEAARNRIFALRAQMSIFIQQLHSFAVHEVLGPGTAELQKQLHAATAVEDLLQTHTRFLESSIKTLTLTHPRVLKTASRLMQIIERFCQGHPNIEEQLDFCQTQASKPNIDVNMIPITKFDEYASAFEQNWQASQRTYRDNVAYIASSETVSLLPLALRLSSITPE</sequence>
<evidence type="ECO:0000313" key="9">
    <source>
        <dbReference type="EMBL" id="GAA97494.1"/>
    </source>
</evidence>
<name>G7E3T4_MIXOS</name>
<dbReference type="Proteomes" id="UP000009131">
    <property type="component" value="Unassembled WGS sequence"/>
</dbReference>
<dbReference type="FunCoup" id="G7E3T4">
    <property type="interactions" value="556"/>
</dbReference>
<keyword evidence="3 5" id="KW-0493">Microtubule</keyword>
<evidence type="ECO:0000256" key="5">
    <source>
        <dbReference type="RuleBase" id="RU363050"/>
    </source>
</evidence>
<gene>
    <name evidence="9" type="primary">Mo04172</name>
    <name evidence="9" type="ORF">E5Q_04172</name>
</gene>
<evidence type="ECO:0000313" key="10">
    <source>
        <dbReference type="Proteomes" id="UP000009131"/>
    </source>
</evidence>
<comment type="subcellular location">
    <subcellularLocation>
        <location evidence="5">Cytoplasm</location>
        <location evidence="5">Cytoskeleton</location>
        <location evidence="5">Microtubule organizing center</location>
    </subcellularLocation>
</comment>
<dbReference type="EMBL" id="BABT02000126">
    <property type="protein sequence ID" value="GAA97494.1"/>
    <property type="molecule type" value="Genomic_DNA"/>
</dbReference>
<evidence type="ECO:0000256" key="1">
    <source>
        <dbReference type="ARBA" id="ARBA00010337"/>
    </source>
</evidence>
<dbReference type="GO" id="GO:0000930">
    <property type="term" value="C:gamma-tubulin complex"/>
    <property type="evidence" value="ECO:0007669"/>
    <property type="project" value="UniProtKB-ARBA"/>
</dbReference>
<dbReference type="eggNOG" id="KOG2001">
    <property type="taxonomic scope" value="Eukaryota"/>
</dbReference>
<keyword evidence="10" id="KW-1185">Reference proteome</keyword>
<reference evidence="9 10" key="2">
    <citation type="journal article" date="2012" name="Open Biol.">
        <title>Characteristics of nucleosomes and linker DNA regions on the genome of the basidiomycete Mixia osmundae revealed by mono- and dinucleosome mapping.</title>
        <authorList>
            <person name="Nishida H."/>
            <person name="Kondo S."/>
            <person name="Matsumoto T."/>
            <person name="Suzuki Y."/>
            <person name="Yoshikawa H."/>
            <person name="Taylor T.D."/>
            <person name="Sugiyama J."/>
        </authorList>
    </citation>
    <scope>NUCLEOTIDE SEQUENCE [LARGE SCALE GENOMIC DNA]</scope>
    <source>
        <strain evidence="10">CBS 9802 / IAM 14324 / JCM 22182 / KY 12970</strain>
    </source>
</reference>
<dbReference type="InParanoid" id="G7E3T4"/>
<dbReference type="RefSeq" id="XP_014570589.1">
    <property type="nucleotide sequence ID" value="XM_014715103.1"/>
</dbReference>
<dbReference type="HOGENOM" id="CLU_007738_0_1_1"/>
<feature type="domain" description="Gamma tubulin complex component protein N-terminal" evidence="8">
    <location>
        <begin position="161"/>
        <end position="517"/>
    </location>
</feature>
<dbReference type="InterPro" id="IPR040457">
    <property type="entry name" value="GCP_C"/>
</dbReference>
<organism evidence="9 10">
    <name type="scientific">Mixia osmundae (strain CBS 9802 / IAM 14324 / JCM 22182 / KY 12970)</name>
    <dbReference type="NCBI Taxonomy" id="764103"/>
    <lineage>
        <taxon>Eukaryota</taxon>
        <taxon>Fungi</taxon>
        <taxon>Dikarya</taxon>
        <taxon>Basidiomycota</taxon>
        <taxon>Pucciniomycotina</taxon>
        <taxon>Mixiomycetes</taxon>
        <taxon>Mixiales</taxon>
        <taxon>Mixiaceae</taxon>
        <taxon>Mixia</taxon>
    </lineage>
</organism>
<dbReference type="GO" id="GO:0051321">
    <property type="term" value="P:meiotic cell cycle"/>
    <property type="evidence" value="ECO:0007669"/>
    <property type="project" value="TreeGrafter"/>
</dbReference>
<evidence type="ECO:0000256" key="3">
    <source>
        <dbReference type="ARBA" id="ARBA00022701"/>
    </source>
</evidence>
<evidence type="ECO:0000256" key="4">
    <source>
        <dbReference type="ARBA" id="ARBA00023212"/>
    </source>
</evidence>
<dbReference type="GO" id="GO:0007020">
    <property type="term" value="P:microtubule nucleation"/>
    <property type="evidence" value="ECO:0007669"/>
    <property type="project" value="InterPro"/>
</dbReference>